<feature type="transmembrane region" description="Helical" evidence="10">
    <location>
        <begin position="248"/>
        <end position="270"/>
    </location>
</feature>
<keyword evidence="3 10" id="KW-0328">Glycosyltransferase</keyword>
<evidence type="ECO:0000256" key="1">
    <source>
        <dbReference type="ARBA" id="ARBA00004477"/>
    </source>
</evidence>
<evidence type="ECO:0000256" key="9">
    <source>
        <dbReference type="ARBA" id="ARBA00024708"/>
    </source>
</evidence>
<dbReference type="PANTHER" id="PTHR22760">
    <property type="entry name" value="GLYCOSYLTRANSFERASE"/>
    <property type="match status" value="1"/>
</dbReference>
<dbReference type="GO" id="GO:0005789">
    <property type="term" value="C:endoplasmic reticulum membrane"/>
    <property type="evidence" value="ECO:0007669"/>
    <property type="project" value="UniProtKB-SubCell"/>
</dbReference>
<organism evidence="11 12">
    <name type="scientific">Jimgerdemannia flammicorona</name>
    <dbReference type="NCBI Taxonomy" id="994334"/>
    <lineage>
        <taxon>Eukaryota</taxon>
        <taxon>Fungi</taxon>
        <taxon>Fungi incertae sedis</taxon>
        <taxon>Mucoromycota</taxon>
        <taxon>Mucoromycotina</taxon>
        <taxon>Endogonomycetes</taxon>
        <taxon>Endogonales</taxon>
        <taxon>Endogonaceae</taxon>
        <taxon>Jimgerdemannia</taxon>
    </lineage>
</organism>
<dbReference type="EMBL" id="RBNI01006912">
    <property type="protein sequence ID" value="RUP45675.1"/>
    <property type="molecule type" value="Genomic_DNA"/>
</dbReference>
<keyword evidence="4 11" id="KW-0808">Transferase</keyword>
<feature type="transmembrane region" description="Helical" evidence="10">
    <location>
        <begin position="182"/>
        <end position="201"/>
    </location>
</feature>
<evidence type="ECO:0000256" key="4">
    <source>
        <dbReference type="ARBA" id="ARBA00022679"/>
    </source>
</evidence>
<dbReference type="PANTHER" id="PTHR22760:SF4">
    <property type="entry name" value="GPI MANNOSYLTRANSFERASE 3"/>
    <property type="match status" value="1"/>
</dbReference>
<dbReference type="Pfam" id="PF03901">
    <property type="entry name" value="Glyco_transf_22"/>
    <property type="match status" value="1"/>
</dbReference>
<sequence>MLCTHVWVSDMGMAVANTKLRPSAHIRRFVQAARGHFKLDDQALAIRWICIFLAPHLLQAVFAGVGDYYTCRFAQKAVGMWISPTILFSTLTSWFNLHTAVRPLSNSLETVLTVVALFYWPLPGVVAEIDPRWQSGLRVALVWAAVSCVIRPTNGVVWLFLGVHLLWRCPNRQLSIMINTAIHNFIVGHFTCIRVLAFGTVLTLDTYLYTGSFSALLTAPIIAPLNFLRVNVFNSISLFYGIHSWHWYLTQGLPVLLTTFLPLFISGLWLSHADPALRTRTIPLLYLLAFVISVYSLLPHKEFRFIYPLLPILLLFASIGLHNLSPKHKWLAMVALVMTNIPMALYTSIWHQRGVVDVMRWVRERAQPGMEVEFLMPCHSTPWYSEVHDKEVNLEFLGCEPPLDPTDPTYMDEADVFYANPRRFILDRFNRSSVQGRAWPTHLVMFEALLKMEDEDGSLRGLFLGKGENGEGIYRECARFFNTHFNGDWRRKGDVIVLCYNDTGEDFVHIA</sequence>
<keyword evidence="12" id="KW-1185">Reference proteome</keyword>
<comment type="similarity">
    <text evidence="2">Belongs to the glycosyltransferase 22 family. PIGB subfamily.</text>
</comment>
<accession>A0A433D4C2</accession>
<dbReference type="OrthoDB" id="416834at2759"/>
<dbReference type="AlphaFoldDB" id="A0A433D4C2"/>
<comment type="caution">
    <text evidence="11">The sequence shown here is derived from an EMBL/GenBank/DDBJ whole genome shotgun (WGS) entry which is preliminary data.</text>
</comment>
<feature type="transmembrane region" description="Helical" evidence="10">
    <location>
        <begin position="44"/>
        <end position="66"/>
    </location>
</feature>
<dbReference type="GO" id="GO:0000026">
    <property type="term" value="F:alpha-1,2-mannosyltransferase activity"/>
    <property type="evidence" value="ECO:0007669"/>
    <property type="project" value="TreeGrafter"/>
</dbReference>
<dbReference type="InterPro" id="IPR005599">
    <property type="entry name" value="GPI_mannosylTrfase"/>
</dbReference>
<feature type="transmembrane region" description="Helical" evidence="10">
    <location>
        <begin position="78"/>
        <end position="97"/>
    </location>
</feature>
<feature type="transmembrane region" description="Helical" evidence="10">
    <location>
        <begin position="207"/>
        <end position="228"/>
    </location>
</feature>
<evidence type="ECO:0000256" key="6">
    <source>
        <dbReference type="ARBA" id="ARBA00022824"/>
    </source>
</evidence>
<evidence type="ECO:0000256" key="10">
    <source>
        <dbReference type="RuleBase" id="RU363075"/>
    </source>
</evidence>
<dbReference type="Proteomes" id="UP000268093">
    <property type="component" value="Unassembled WGS sequence"/>
</dbReference>
<gene>
    <name evidence="11" type="ORF">BC936DRAFT_147872</name>
</gene>
<feature type="transmembrane region" description="Helical" evidence="10">
    <location>
        <begin position="305"/>
        <end position="324"/>
    </location>
</feature>
<evidence type="ECO:0000313" key="12">
    <source>
        <dbReference type="Proteomes" id="UP000268093"/>
    </source>
</evidence>
<feature type="transmembrane region" description="Helical" evidence="10">
    <location>
        <begin position="330"/>
        <end position="350"/>
    </location>
</feature>
<keyword evidence="5 10" id="KW-0812">Transmembrane</keyword>
<comment type="function">
    <text evidence="9">Mannosyltransferase involved in glycosylphosphatidylinositol-anchor biosynthesis. Transfers the third mannose to Man2-GlcN-acyl-PI during GPI precursor assembly.</text>
</comment>
<proteinExistence type="inferred from homology"/>
<evidence type="ECO:0000256" key="8">
    <source>
        <dbReference type="ARBA" id="ARBA00023136"/>
    </source>
</evidence>
<feature type="transmembrane region" description="Helical" evidence="10">
    <location>
        <begin position="140"/>
        <end position="161"/>
    </location>
</feature>
<protein>
    <recommendedName>
        <fullName evidence="10">Mannosyltransferase</fullName>
        <ecNumber evidence="10">2.4.1.-</ecNumber>
    </recommendedName>
</protein>
<name>A0A433D4C2_9FUNG</name>
<evidence type="ECO:0000256" key="7">
    <source>
        <dbReference type="ARBA" id="ARBA00022989"/>
    </source>
</evidence>
<evidence type="ECO:0000256" key="2">
    <source>
        <dbReference type="ARBA" id="ARBA00006065"/>
    </source>
</evidence>
<comment type="subcellular location">
    <subcellularLocation>
        <location evidence="1 10">Endoplasmic reticulum membrane</location>
        <topology evidence="1 10">Multi-pass membrane protein</topology>
    </subcellularLocation>
</comment>
<dbReference type="GO" id="GO:0006506">
    <property type="term" value="P:GPI anchor biosynthetic process"/>
    <property type="evidence" value="ECO:0007669"/>
    <property type="project" value="TreeGrafter"/>
</dbReference>
<evidence type="ECO:0000256" key="3">
    <source>
        <dbReference type="ARBA" id="ARBA00022676"/>
    </source>
</evidence>
<dbReference type="EC" id="2.4.1.-" evidence="10"/>
<evidence type="ECO:0000313" key="11">
    <source>
        <dbReference type="EMBL" id="RUP45675.1"/>
    </source>
</evidence>
<evidence type="ECO:0000256" key="5">
    <source>
        <dbReference type="ARBA" id="ARBA00022692"/>
    </source>
</evidence>
<feature type="transmembrane region" description="Helical" evidence="10">
    <location>
        <begin position="282"/>
        <end position="298"/>
    </location>
</feature>
<reference evidence="11 12" key="1">
    <citation type="journal article" date="2018" name="New Phytol.">
        <title>Phylogenomics of Endogonaceae and evolution of mycorrhizas within Mucoromycota.</title>
        <authorList>
            <person name="Chang Y."/>
            <person name="Desiro A."/>
            <person name="Na H."/>
            <person name="Sandor L."/>
            <person name="Lipzen A."/>
            <person name="Clum A."/>
            <person name="Barry K."/>
            <person name="Grigoriev I.V."/>
            <person name="Martin F.M."/>
            <person name="Stajich J.E."/>
            <person name="Smith M.E."/>
            <person name="Bonito G."/>
            <person name="Spatafora J.W."/>
        </authorList>
    </citation>
    <scope>NUCLEOTIDE SEQUENCE [LARGE SCALE GENOMIC DNA]</scope>
    <source>
        <strain evidence="11 12">GMNB39</strain>
    </source>
</reference>
<keyword evidence="7 10" id="KW-1133">Transmembrane helix</keyword>
<keyword evidence="8 10" id="KW-0472">Membrane</keyword>
<keyword evidence="6 10" id="KW-0256">Endoplasmic reticulum</keyword>